<gene>
    <name evidence="4" type="ORF">ACFPUY_13995</name>
</gene>
<feature type="domain" description="Carbohydrate kinase PfkB" evidence="3">
    <location>
        <begin position="21"/>
        <end position="118"/>
    </location>
</feature>
<dbReference type="InterPro" id="IPR002173">
    <property type="entry name" value="Carboh/pur_kinase_PfkB_CS"/>
</dbReference>
<evidence type="ECO:0000256" key="2">
    <source>
        <dbReference type="ARBA" id="ARBA00022777"/>
    </source>
</evidence>
<dbReference type="PANTHER" id="PTHR43085:SF41">
    <property type="entry name" value="FRUCTOSELYSINE 6-KINASE"/>
    <property type="match status" value="1"/>
</dbReference>
<name>A0ABW1BU27_9ACTN</name>
<dbReference type="PANTHER" id="PTHR43085">
    <property type="entry name" value="HEXOKINASE FAMILY MEMBER"/>
    <property type="match status" value="1"/>
</dbReference>
<evidence type="ECO:0000256" key="1">
    <source>
        <dbReference type="ARBA" id="ARBA00022679"/>
    </source>
</evidence>
<dbReference type="EMBL" id="JBHSNW010000006">
    <property type="protein sequence ID" value="MFC5816203.1"/>
    <property type="molecule type" value="Genomic_DNA"/>
</dbReference>
<dbReference type="PROSITE" id="PS00583">
    <property type="entry name" value="PFKB_KINASES_1"/>
    <property type="match status" value="1"/>
</dbReference>
<dbReference type="InterPro" id="IPR050306">
    <property type="entry name" value="PfkB_Carbo_kinase"/>
</dbReference>
<keyword evidence="5" id="KW-1185">Reference proteome</keyword>
<keyword evidence="2 4" id="KW-0418">Kinase</keyword>
<evidence type="ECO:0000313" key="4">
    <source>
        <dbReference type="EMBL" id="MFC5816203.1"/>
    </source>
</evidence>
<keyword evidence="1" id="KW-0808">Transferase</keyword>
<dbReference type="InterPro" id="IPR011611">
    <property type="entry name" value="PfkB_dom"/>
</dbReference>
<feature type="domain" description="Carbohydrate kinase PfkB" evidence="3">
    <location>
        <begin position="161"/>
        <end position="260"/>
    </location>
</feature>
<dbReference type="GO" id="GO:0016301">
    <property type="term" value="F:kinase activity"/>
    <property type="evidence" value="ECO:0007669"/>
    <property type="project" value="UniProtKB-KW"/>
</dbReference>
<dbReference type="Proteomes" id="UP001596096">
    <property type="component" value="Unassembled WGS sequence"/>
</dbReference>
<dbReference type="RefSeq" id="WP_219544739.1">
    <property type="nucleotide sequence ID" value="NZ_JAHKRN010000010.1"/>
</dbReference>
<sequence>MTTRMCGVGDNVVDRYLHAGLMYPGGSAANVAVHSRRLGATAGYLGVLGDDEAAAHVLKALLAEDVDVARVRHRAEPNSFADVTLDDEGNRFFGTFQPPVTRIELDDRDLAYLSGCDWVHTGHSSFTVSEVPKMHAVTAVAYDFSYQGLDVAAPILPFVTAAMFSRADDTEAECLGLVEEVRGLGPDTVVVTRGTRGSIVWRRGELVVQPAVPARAVDTLGAGDAYFAALMCGLSDGLALPDATARAAAYAAAVCEHFGAFGHPTAISDSRKEAAR</sequence>
<accession>A0ABW1BU27</accession>
<proteinExistence type="predicted"/>
<comment type="caution">
    <text evidence="4">The sequence shown here is derived from an EMBL/GenBank/DDBJ whole genome shotgun (WGS) entry which is preliminary data.</text>
</comment>
<protein>
    <submittedName>
        <fullName evidence="4">PfkB family carbohydrate kinase</fullName>
    </submittedName>
</protein>
<dbReference type="PROSITE" id="PS00584">
    <property type="entry name" value="PFKB_KINASES_2"/>
    <property type="match status" value="1"/>
</dbReference>
<reference evidence="5" key="1">
    <citation type="journal article" date="2019" name="Int. J. Syst. Evol. Microbiol.">
        <title>The Global Catalogue of Microorganisms (GCM) 10K type strain sequencing project: providing services to taxonomists for standard genome sequencing and annotation.</title>
        <authorList>
            <consortium name="The Broad Institute Genomics Platform"/>
            <consortium name="The Broad Institute Genome Sequencing Center for Infectious Disease"/>
            <person name="Wu L."/>
            <person name="Ma J."/>
        </authorList>
    </citation>
    <scope>NUCLEOTIDE SEQUENCE [LARGE SCALE GENOMIC DNA]</scope>
    <source>
        <strain evidence="5">CGMCC 4.7106</strain>
    </source>
</reference>
<evidence type="ECO:0000313" key="5">
    <source>
        <dbReference type="Proteomes" id="UP001596096"/>
    </source>
</evidence>
<dbReference type="Pfam" id="PF00294">
    <property type="entry name" value="PfkB"/>
    <property type="match status" value="2"/>
</dbReference>
<evidence type="ECO:0000259" key="3">
    <source>
        <dbReference type="Pfam" id="PF00294"/>
    </source>
</evidence>
<organism evidence="4 5">
    <name type="scientific">Nonomuraea harbinensis</name>
    <dbReference type="NCBI Taxonomy" id="1286938"/>
    <lineage>
        <taxon>Bacteria</taxon>
        <taxon>Bacillati</taxon>
        <taxon>Actinomycetota</taxon>
        <taxon>Actinomycetes</taxon>
        <taxon>Streptosporangiales</taxon>
        <taxon>Streptosporangiaceae</taxon>
        <taxon>Nonomuraea</taxon>
    </lineage>
</organism>